<evidence type="ECO:0000313" key="1">
    <source>
        <dbReference type="EMBL" id="CAI9924155.1"/>
    </source>
</evidence>
<reference evidence="1" key="1">
    <citation type="submission" date="2023-06" db="EMBL/GenBank/DDBJ databases">
        <authorList>
            <person name="Kurt Z."/>
        </authorList>
    </citation>
    <scope>NUCLEOTIDE SEQUENCE</scope>
</reference>
<sequence length="133" mass="15464">MSGSIFTILLFSNIKSFSQVKFERGDTSIMRVPYAEMLSSQYKCCNGCRSITDEKCMSNFFSFFINYKDQISFTLVEAIFRCVRLEQCYRSLIFLSLKLQSKFKLFKSTQVLTYDISDILAEQCCSFPLLNSF</sequence>
<protein>
    <submittedName>
        <fullName evidence="2">Hypothetical_protein</fullName>
    </submittedName>
</protein>
<comment type="caution">
    <text evidence="1">The sequence shown here is derived from an EMBL/GenBank/DDBJ whole genome shotgun (WGS) entry which is preliminary data.</text>
</comment>
<dbReference type="AlphaFoldDB" id="A0AA86NQD3"/>
<dbReference type="EMBL" id="CATOUU010000302">
    <property type="protein sequence ID" value="CAI9924155.1"/>
    <property type="molecule type" value="Genomic_DNA"/>
</dbReference>
<accession>A0AA86NQD3</accession>
<reference evidence="2 3" key="2">
    <citation type="submission" date="2024-07" db="EMBL/GenBank/DDBJ databases">
        <authorList>
            <person name="Akdeniz Z."/>
        </authorList>
    </citation>
    <scope>NUCLEOTIDE SEQUENCE [LARGE SCALE GENOMIC DNA]</scope>
</reference>
<organism evidence="1">
    <name type="scientific">Hexamita inflata</name>
    <dbReference type="NCBI Taxonomy" id="28002"/>
    <lineage>
        <taxon>Eukaryota</taxon>
        <taxon>Metamonada</taxon>
        <taxon>Diplomonadida</taxon>
        <taxon>Hexamitidae</taxon>
        <taxon>Hexamitinae</taxon>
        <taxon>Hexamita</taxon>
    </lineage>
</organism>
<proteinExistence type="predicted"/>
<dbReference type="EMBL" id="CAXDID020000093">
    <property type="protein sequence ID" value="CAL6023505.1"/>
    <property type="molecule type" value="Genomic_DNA"/>
</dbReference>
<evidence type="ECO:0000313" key="3">
    <source>
        <dbReference type="Proteomes" id="UP001642409"/>
    </source>
</evidence>
<gene>
    <name evidence="1" type="ORF">HINF_LOCUS11800</name>
    <name evidence="2" type="ORF">HINF_LOCUS29168</name>
</gene>
<dbReference type="Proteomes" id="UP001642409">
    <property type="component" value="Unassembled WGS sequence"/>
</dbReference>
<evidence type="ECO:0000313" key="2">
    <source>
        <dbReference type="EMBL" id="CAL6023505.1"/>
    </source>
</evidence>
<name>A0AA86NQD3_9EUKA</name>
<keyword evidence="3" id="KW-1185">Reference proteome</keyword>